<dbReference type="GO" id="GO:0005886">
    <property type="term" value="C:plasma membrane"/>
    <property type="evidence" value="ECO:0007669"/>
    <property type="project" value="UniProtKB-SubCell"/>
</dbReference>
<sequence length="981" mass="102151">MAMYPELTAPLVVLLAAAAAFVAFLLLFRPVLRRLALRQVVRRPAELVLVVLGSLLGTALIVASLTVGDSLDRSVRQAAYDVLGPVDEYVRSPSAPFGDEVAARLAPLRADPAVDGLLTTRGDPAAALRQDGGQRLAEPRAMAWELDFAAAARFGAPYPSGLSVPDPGPGRAVVNEHLADSLDAAAGDTVRFYVYGRPLDVTVAAVVPAHGIAGMGQGATINRNAFFTPGTLTGLARAAGQQATTTTFVSNRGDVESGVALTDEVSARVRDLLGPLASRGAGLQTPKREVLDAAEQTGNALGALFLFVASFSIIAGVLLIVNIFVMLTEERKGQIGILRAIGMRRRRVSSELVIEGALYTTAAVLLGGVIGVALGRAVVVLALGILNGFNGSGNQLSVVFTVTPTSIVNGMAAGFLIALVAVALTSVRIARTNIIAAIRDLDASPRRRTRRRLTALSAAGTAVLAVASVPAVAAAAGAATYLLPALAAVAAIPLLRRFWAPKTAYTVVGFAVLGWGLTAHIARPHVFDDAAASTATYIVMGCMLTFGAVLLVSQHQALLLLPLRRLMRSPSETGLATRLAIAYPTAKRFRTGATLAMYCIVVFVIVLMTQISAIINAGVDDAVAEASAGWTLRADYNPSAAWQDPERAVSSGEYAGVVAETVTLVTAPALGDDPLGRGEDLPVLAVGMPDRLAASAPALQERLPAAPDDVAAWRLAASDPSYVIIDAFYGATGGPPGEPVRPGAAITVTDPQTGQQVARTVAGVMSNGIAFYGMDGGGFRYPVLMSQAAIGDQFGAVARPSSLLLRLDPGSDPGQVAARLQGQFLTNGLVVTDLAQSVRDNFAANQQFFTLMRGYLGLGLFVGVAGLGVVMVRAVRERRRTIAVLRALGFKARTVRRSIMGESTFVALEGVIIGTVLGVLTTWLLYQNSPMFGSLDVPFPIAWGQIALTVGATLVASLLATVGPARRAARIRPAVALRIAD</sequence>
<feature type="transmembrane region" description="Helical" evidence="7">
    <location>
        <begin position="12"/>
        <end position="32"/>
    </location>
</feature>
<evidence type="ECO:0000256" key="1">
    <source>
        <dbReference type="ARBA" id="ARBA00004651"/>
    </source>
</evidence>
<feature type="transmembrane region" description="Helical" evidence="7">
    <location>
        <begin position="941"/>
        <end position="962"/>
    </location>
</feature>
<reference evidence="10 11" key="2">
    <citation type="submission" date="2020-03" db="EMBL/GenBank/DDBJ databases">
        <authorList>
            <person name="Ichikawa N."/>
            <person name="Kimura A."/>
            <person name="Kitahashi Y."/>
            <person name="Uohara A."/>
        </authorList>
    </citation>
    <scope>NUCLEOTIDE SEQUENCE [LARGE SCALE GENOMIC DNA]</scope>
    <source>
        <strain evidence="10 11">NBRC 108638</strain>
    </source>
</reference>
<accession>A0A6V8LRA1</accession>
<evidence type="ECO:0000256" key="3">
    <source>
        <dbReference type="ARBA" id="ARBA00022692"/>
    </source>
</evidence>
<dbReference type="InterPro" id="IPR003838">
    <property type="entry name" value="ABC3_permease_C"/>
</dbReference>
<evidence type="ECO:0000259" key="8">
    <source>
        <dbReference type="Pfam" id="PF02687"/>
    </source>
</evidence>
<proteinExistence type="inferred from homology"/>
<evidence type="ECO:0000256" key="4">
    <source>
        <dbReference type="ARBA" id="ARBA00022989"/>
    </source>
</evidence>
<reference evidence="10 11" key="1">
    <citation type="submission" date="2020-03" db="EMBL/GenBank/DDBJ databases">
        <title>Whole genome shotgun sequence of Phytohabitans rumicis NBRC 108638.</title>
        <authorList>
            <person name="Komaki H."/>
            <person name="Tamura T."/>
        </authorList>
    </citation>
    <scope>NUCLEOTIDE SEQUENCE [LARGE SCALE GENOMIC DNA]</scope>
    <source>
        <strain evidence="10 11">NBRC 108638</strain>
    </source>
</reference>
<feature type="domain" description="ABC3 transporter permease C-terminal" evidence="8">
    <location>
        <begin position="307"/>
        <end position="434"/>
    </location>
</feature>
<evidence type="ECO:0000313" key="10">
    <source>
        <dbReference type="EMBL" id="GFJ96657.1"/>
    </source>
</evidence>
<protein>
    <recommendedName>
        <fullName evidence="12">ABC transporter permease</fullName>
    </recommendedName>
</protein>
<keyword evidence="11" id="KW-1185">Reference proteome</keyword>
<keyword evidence="3 7" id="KW-0812">Transmembrane</keyword>
<keyword evidence="2" id="KW-1003">Cell membrane</keyword>
<feature type="transmembrane region" description="Helical" evidence="7">
    <location>
        <begin position="503"/>
        <end position="522"/>
    </location>
</feature>
<evidence type="ECO:0000256" key="5">
    <source>
        <dbReference type="ARBA" id="ARBA00023136"/>
    </source>
</evidence>
<feature type="transmembrane region" description="Helical" evidence="7">
    <location>
        <begin position="353"/>
        <end position="386"/>
    </location>
</feature>
<dbReference type="Pfam" id="PF02687">
    <property type="entry name" value="FtsX"/>
    <property type="match status" value="2"/>
</dbReference>
<evidence type="ECO:0000256" key="7">
    <source>
        <dbReference type="SAM" id="Phobius"/>
    </source>
</evidence>
<comment type="subcellular location">
    <subcellularLocation>
        <location evidence="1">Cell membrane</location>
        <topology evidence="1">Multi-pass membrane protein</topology>
    </subcellularLocation>
</comment>
<dbReference type="InterPro" id="IPR025857">
    <property type="entry name" value="MacB_PCD"/>
</dbReference>
<feature type="transmembrane region" description="Helical" evidence="7">
    <location>
        <begin position="406"/>
        <end position="430"/>
    </location>
</feature>
<evidence type="ECO:0008006" key="12">
    <source>
        <dbReference type="Google" id="ProtNLM"/>
    </source>
</evidence>
<dbReference type="AlphaFoldDB" id="A0A6V8LRA1"/>
<evidence type="ECO:0000256" key="6">
    <source>
        <dbReference type="ARBA" id="ARBA00038076"/>
    </source>
</evidence>
<dbReference type="EMBL" id="BLPG01000003">
    <property type="protein sequence ID" value="GFJ96657.1"/>
    <property type="molecule type" value="Genomic_DNA"/>
</dbReference>
<name>A0A6V8LRA1_9ACTN</name>
<evidence type="ECO:0000313" key="11">
    <source>
        <dbReference type="Proteomes" id="UP000482960"/>
    </source>
</evidence>
<dbReference type="RefSeq" id="WP_173086634.1">
    <property type="nucleotide sequence ID" value="NZ_BAABJB010000021.1"/>
</dbReference>
<keyword evidence="5 7" id="KW-0472">Membrane</keyword>
<comment type="similarity">
    <text evidence="6">Belongs to the ABC-4 integral membrane protein family.</text>
</comment>
<feature type="transmembrane region" description="Helical" evidence="7">
    <location>
        <begin position="905"/>
        <end position="926"/>
    </location>
</feature>
<comment type="caution">
    <text evidence="10">The sequence shown here is derived from an EMBL/GenBank/DDBJ whole genome shotgun (WGS) entry which is preliminary data.</text>
</comment>
<feature type="transmembrane region" description="Helical" evidence="7">
    <location>
        <begin position="855"/>
        <end position="875"/>
    </location>
</feature>
<dbReference type="Pfam" id="PF12704">
    <property type="entry name" value="MacB_PCD"/>
    <property type="match status" value="1"/>
</dbReference>
<keyword evidence="4 7" id="KW-1133">Transmembrane helix</keyword>
<evidence type="ECO:0000256" key="2">
    <source>
        <dbReference type="ARBA" id="ARBA00022475"/>
    </source>
</evidence>
<feature type="transmembrane region" description="Helical" evidence="7">
    <location>
        <begin position="534"/>
        <end position="561"/>
    </location>
</feature>
<dbReference type="PANTHER" id="PTHR30572:SF4">
    <property type="entry name" value="ABC TRANSPORTER PERMEASE YTRF"/>
    <property type="match status" value="1"/>
</dbReference>
<evidence type="ECO:0000259" key="9">
    <source>
        <dbReference type="Pfam" id="PF12704"/>
    </source>
</evidence>
<feature type="transmembrane region" description="Helical" evidence="7">
    <location>
        <begin position="300"/>
        <end position="325"/>
    </location>
</feature>
<dbReference type="GO" id="GO:0022857">
    <property type="term" value="F:transmembrane transporter activity"/>
    <property type="evidence" value="ECO:0007669"/>
    <property type="project" value="TreeGrafter"/>
</dbReference>
<feature type="transmembrane region" description="Helical" evidence="7">
    <location>
        <begin position="44"/>
        <end position="67"/>
    </location>
</feature>
<feature type="domain" description="MacB-like periplasmic core" evidence="9">
    <location>
        <begin position="48"/>
        <end position="250"/>
    </location>
</feature>
<organism evidence="10 11">
    <name type="scientific">Phytohabitans rumicis</name>
    <dbReference type="NCBI Taxonomy" id="1076125"/>
    <lineage>
        <taxon>Bacteria</taxon>
        <taxon>Bacillati</taxon>
        <taxon>Actinomycetota</taxon>
        <taxon>Actinomycetes</taxon>
        <taxon>Micromonosporales</taxon>
        <taxon>Micromonosporaceae</taxon>
    </lineage>
</organism>
<gene>
    <name evidence="10" type="ORF">Prum_102990</name>
</gene>
<dbReference type="InterPro" id="IPR050250">
    <property type="entry name" value="Macrolide_Exporter_MacB"/>
</dbReference>
<feature type="domain" description="ABC3 transporter permease C-terminal" evidence="8">
    <location>
        <begin position="857"/>
        <end position="972"/>
    </location>
</feature>
<feature type="transmembrane region" description="Helical" evidence="7">
    <location>
        <begin position="478"/>
        <end position="496"/>
    </location>
</feature>
<feature type="transmembrane region" description="Helical" evidence="7">
    <location>
        <begin position="595"/>
        <end position="615"/>
    </location>
</feature>
<dbReference type="PANTHER" id="PTHR30572">
    <property type="entry name" value="MEMBRANE COMPONENT OF TRANSPORTER-RELATED"/>
    <property type="match status" value="1"/>
</dbReference>
<dbReference type="Proteomes" id="UP000482960">
    <property type="component" value="Unassembled WGS sequence"/>
</dbReference>
<feature type="transmembrane region" description="Helical" evidence="7">
    <location>
        <begin position="453"/>
        <end position="472"/>
    </location>
</feature>